<dbReference type="SUPFAM" id="SSF81631">
    <property type="entry name" value="PAP/OAS1 substrate-binding domain"/>
    <property type="match status" value="1"/>
</dbReference>
<evidence type="ECO:0000313" key="4">
    <source>
        <dbReference type="EMBL" id="CAE1236209.1"/>
    </source>
</evidence>
<keyword evidence="2" id="KW-0812">Transmembrane</keyword>
<keyword evidence="2" id="KW-0472">Membrane</keyword>
<dbReference type="Gene3D" id="3.30.460.10">
    <property type="entry name" value="Beta Polymerase, domain 2"/>
    <property type="match status" value="1"/>
</dbReference>
<organism evidence="4 5">
    <name type="scientific">Acanthosepion pharaonis</name>
    <name type="common">Pharaoh cuttlefish</name>
    <name type="synonym">Sepia pharaonis</name>
    <dbReference type="NCBI Taxonomy" id="158019"/>
    <lineage>
        <taxon>Eukaryota</taxon>
        <taxon>Metazoa</taxon>
        <taxon>Spiralia</taxon>
        <taxon>Lophotrochozoa</taxon>
        <taxon>Mollusca</taxon>
        <taxon>Cephalopoda</taxon>
        <taxon>Coleoidea</taxon>
        <taxon>Decapodiformes</taxon>
        <taxon>Sepiida</taxon>
        <taxon>Sepiina</taxon>
        <taxon>Sepiidae</taxon>
        <taxon>Acanthosepion</taxon>
    </lineage>
</organism>
<protein>
    <submittedName>
        <fullName evidence="4">OAS</fullName>
        <ecNumber evidence="4">2.7.7.84</ecNumber>
    </submittedName>
</protein>
<dbReference type="GO" id="GO:0005829">
    <property type="term" value="C:cytosol"/>
    <property type="evidence" value="ECO:0007669"/>
    <property type="project" value="TreeGrafter"/>
</dbReference>
<dbReference type="GO" id="GO:0001730">
    <property type="term" value="F:2'-5'-oligoadenylate synthetase activity"/>
    <property type="evidence" value="ECO:0007669"/>
    <property type="project" value="UniProtKB-EC"/>
</dbReference>
<dbReference type="EMBL" id="CAHIKZ030000739">
    <property type="protein sequence ID" value="CAE1236209.1"/>
    <property type="molecule type" value="Genomic_DNA"/>
</dbReference>
<dbReference type="InterPro" id="IPR043519">
    <property type="entry name" value="NT_sf"/>
</dbReference>
<keyword evidence="4" id="KW-0548">Nucleotidyltransferase</keyword>
<dbReference type="PROSITE" id="PS50152">
    <property type="entry name" value="25A_SYNTH_3"/>
    <property type="match status" value="1"/>
</dbReference>
<dbReference type="AlphaFoldDB" id="A0A812BNT7"/>
<evidence type="ECO:0000259" key="3">
    <source>
        <dbReference type="Pfam" id="PF10421"/>
    </source>
</evidence>
<comment type="similarity">
    <text evidence="1">Belongs to the 2-5A synthase family.</text>
</comment>
<dbReference type="EC" id="2.7.7.84" evidence="4"/>
<proteinExistence type="inferred from homology"/>
<comment type="caution">
    <text evidence="4">The sequence shown here is derived from an EMBL/GenBank/DDBJ whole genome shotgun (WGS) entry which is preliminary data.</text>
</comment>
<name>A0A812BNT7_ACAPH</name>
<gene>
    <name evidence="4" type="ORF">SPHA_20131</name>
</gene>
<dbReference type="Gene3D" id="1.10.1410.20">
    <property type="entry name" value="2'-5'-oligoadenylate synthetase 1, domain 2"/>
    <property type="match status" value="1"/>
</dbReference>
<evidence type="ECO:0000256" key="2">
    <source>
        <dbReference type="SAM" id="Phobius"/>
    </source>
</evidence>
<dbReference type="SUPFAM" id="SSF81301">
    <property type="entry name" value="Nucleotidyltransferase"/>
    <property type="match status" value="1"/>
</dbReference>
<dbReference type="GO" id="GO:0016020">
    <property type="term" value="C:membrane"/>
    <property type="evidence" value="ECO:0007669"/>
    <property type="project" value="TreeGrafter"/>
</dbReference>
<feature type="transmembrane region" description="Helical" evidence="2">
    <location>
        <begin position="358"/>
        <end position="381"/>
    </location>
</feature>
<dbReference type="Proteomes" id="UP000597762">
    <property type="component" value="Unassembled WGS sequence"/>
</dbReference>
<dbReference type="PANTHER" id="PTHR11258">
    <property type="entry name" value="2-5 OLIGOADENYLATE SYNTHETASE"/>
    <property type="match status" value="1"/>
</dbReference>
<keyword evidence="5" id="KW-1185">Reference proteome</keyword>
<dbReference type="Pfam" id="PF10421">
    <property type="entry name" value="OAS1_C"/>
    <property type="match status" value="1"/>
</dbReference>
<keyword evidence="4" id="KW-0808">Transferase</keyword>
<evidence type="ECO:0000256" key="1">
    <source>
        <dbReference type="ARBA" id="ARBA00009526"/>
    </source>
</evidence>
<feature type="domain" description="2'-5'-oligoadenylate synthetase 1" evidence="3">
    <location>
        <begin position="148"/>
        <end position="257"/>
    </location>
</feature>
<feature type="transmembrane region" description="Helical" evidence="2">
    <location>
        <begin position="421"/>
        <end position="440"/>
    </location>
</feature>
<dbReference type="PANTHER" id="PTHR11258:SF11">
    <property type="entry name" value="C2H2-TYPE DOMAIN-CONTAINING PROTEIN"/>
    <property type="match status" value="1"/>
</dbReference>
<keyword evidence="2" id="KW-1133">Transmembrane helix</keyword>
<evidence type="ECO:0000313" key="5">
    <source>
        <dbReference type="Proteomes" id="UP000597762"/>
    </source>
</evidence>
<accession>A0A812BNT7</accession>
<reference evidence="4" key="1">
    <citation type="submission" date="2021-01" db="EMBL/GenBank/DDBJ databases">
        <authorList>
            <person name="Li R."/>
            <person name="Bekaert M."/>
        </authorList>
    </citation>
    <scope>NUCLEOTIDE SEQUENCE</scope>
    <source>
        <strain evidence="4">Farmed</strain>
    </source>
</reference>
<dbReference type="GO" id="GO:0005654">
    <property type="term" value="C:nucleoplasm"/>
    <property type="evidence" value="ECO:0007669"/>
    <property type="project" value="TreeGrafter"/>
</dbReference>
<sequence length="466" mass="52989">MAQKTFKLDEGTCLDRYIQTEIQAPFSFVSSAQELINLVARILHSSEFPYSVAEVVKSGSLGQGIALQKNLSDIDLVVYLNNYTVESITPEMTQILTKMHKTLLNAQLPGYRFISKDEYRLGIVLETQGQSFEVDLLPGVPISGSLQSIYTEMISLRGLVREHYSVIFVKLQILFIKQRMTKLKNLLQLMKYWTKVDAKSFGCKKFPSYAMSLIVIHTWEEHGKPQNFKMEKAFKAVLTTLSNYKQLHKVWFDYYDHCTWQRFGGCPRRQTIKYFSHLLIIPVGLSTNFVSPPSPHPLPSLLFLTFLPLHPSFLFYSPFTSSFLLFTSSFLFSLHLLFPSFSPFTSSFLLFSPFTSSFLLFSPFTSSFLLFSLFTSSFLLFSPSPPFSSSSLPSRPLSSSSLPSPLLSFSSPLSPRLSSSLSIHLLFPPLLSLLPFFLCLSFSLFEYFLLEFINASGFFARILINT</sequence>
<dbReference type="GO" id="GO:0003725">
    <property type="term" value="F:double-stranded RNA binding"/>
    <property type="evidence" value="ECO:0007669"/>
    <property type="project" value="TreeGrafter"/>
</dbReference>
<dbReference type="InterPro" id="IPR018952">
    <property type="entry name" value="2-5-oligoAdlate_synth_1_dom2/C"/>
</dbReference>
<dbReference type="OrthoDB" id="1885901at2759"/>